<gene>
    <name evidence="6" type="ORF">K491DRAFT_662777</name>
</gene>
<evidence type="ECO:0000313" key="6">
    <source>
        <dbReference type="EMBL" id="KAF2652960.1"/>
    </source>
</evidence>
<name>A0A6A6SZJ5_9PLEO</name>
<dbReference type="OrthoDB" id="425534at2759"/>
<reference evidence="6" key="1">
    <citation type="journal article" date="2020" name="Stud. Mycol.">
        <title>101 Dothideomycetes genomes: a test case for predicting lifestyles and emergence of pathogens.</title>
        <authorList>
            <person name="Haridas S."/>
            <person name="Albert R."/>
            <person name="Binder M."/>
            <person name="Bloem J."/>
            <person name="Labutti K."/>
            <person name="Salamov A."/>
            <person name="Andreopoulos B."/>
            <person name="Baker S."/>
            <person name="Barry K."/>
            <person name="Bills G."/>
            <person name="Bluhm B."/>
            <person name="Cannon C."/>
            <person name="Castanera R."/>
            <person name="Culley D."/>
            <person name="Daum C."/>
            <person name="Ezra D."/>
            <person name="Gonzalez J."/>
            <person name="Henrissat B."/>
            <person name="Kuo A."/>
            <person name="Liang C."/>
            <person name="Lipzen A."/>
            <person name="Lutzoni F."/>
            <person name="Magnuson J."/>
            <person name="Mondo S."/>
            <person name="Nolan M."/>
            <person name="Ohm R."/>
            <person name="Pangilinan J."/>
            <person name="Park H.-J."/>
            <person name="Ramirez L."/>
            <person name="Alfaro M."/>
            <person name="Sun H."/>
            <person name="Tritt A."/>
            <person name="Yoshinaga Y."/>
            <person name="Zwiers L.-H."/>
            <person name="Turgeon B."/>
            <person name="Goodwin S."/>
            <person name="Spatafora J."/>
            <person name="Crous P."/>
            <person name="Grigoriev I."/>
        </authorList>
    </citation>
    <scope>NUCLEOTIDE SEQUENCE</scope>
    <source>
        <strain evidence="6">CBS 122681</strain>
    </source>
</reference>
<protein>
    <submittedName>
        <fullName evidence="6">Alpha/beta-hydrolase</fullName>
    </submittedName>
</protein>
<dbReference type="Gene3D" id="3.40.50.1820">
    <property type="entry name" value="alpha/beta hydrolase"/>
    <property type="match status" value="1"/>
</dbReference>
<keyword evidence="2 6" id="KW-0378">Hydrolase</keyword>
<dbReference type="InterPro" id="IPR013595">
    <property type="entry name" value="Pept_S33_TAP-like_C"/>
</dbReference>
<evidence type="ECO:0000256" key="1">
    <source>
        <dbReference type="ARBA" id="ARBA00010088"/>
    </source>
</evidence>
<evidence type="ECO:0000313" key="7">
    <source>
        <dbReference type="Proteomes" id="UP000799324"/>
    </source>
</evidence>
<dbReference type="PANTHER" id="PTHR43248:SF25">
    <property type="entry name" value="AB HYDROLASE-1 DOMAIN-CONTAINING PROTEIN-RELATED"/>
    <property type="match status" value="1"/>
</dbReference>
<dbReference type="Pfam" id="PF08386">
    <property type="entry name" value="Abhydrolase_4"/>
    <property type="match status" value="1"/>
</dbReference>
<dbReference type="EMBL" id="MU004390">
    <property type="protein sequence ID" value="KAF2652960.1"/>
    <property type="molecule type" value="Genomic_DNA"/>
</dbReference>
<accession>A0A6A6SZJ5</accession>
<dbReference type="InterPro" id="IPR029058">
    <property type="entry name" value="AB_hydrolase_fold"/>
</dbReference>
<dbReference type="Pfam" id="PF00561">
    <property type="entry name" value="Abhydrolase_1"/>
    <property type="match status" value="1"/>
</dbReference>
<keyword evidence="3" id="KW-0732">Signal</keyword>
<dbReference type="SUPFAM" id="SSF53474">
    <property type="entry name" value="alpha/beta-Hydrolases"/>
    <property type="match status" value="1"/>
</dbReference>
<dbReference type="InterPro" id="IPR000073">
    <property type="entry name" value="AB_hydrolase_1"/>
</dbReference>
<dbReference type="PANTHER" id="PTHR43248">
    <property type="entry name" value="2-SUCCINYL-6-HYDROXY-2,4-CYCLOHEXADIENE-1-CARBOXYLATE SYNTHASE"/>
    <property type="match status" value="1"/>
</dbReference>
<dbReference type="Proteomes" id="UP000799324">
    <property type="component" value="Unassembled WGS sequence"/>
</dbReference>
<proteinExistence type="inferred from homology"/>
<feature type="signal peptide" evidence="3">
    <location>
        <begin position="1"/>
        <end position="18"/>
    </location>
</feature>
<sequence>MGRFTTFVTAGLAATAAARPWERRQDDGDDSTDSMVYDFADIEPSADIVWVPCFDDPKLSCANLYVPMDYYDDNNTDWTTIAWIKYSSGNDSAQDILFNPGGPGGSGIDYVATSGWFLAETLGEQYNIISFDPRGVNNSGPGLTCFPGDLADWSDWYTAASLTAPLPEQYASNKAYGEFCSAANAATNASFSGTVATTQDIMYFIDENHLAKGLDGSAELWFYGVSYGTVMGQTLAALYPDRIGRMILDGNVYGVQHYTGVITSDVDDTDIAFHSFFQYCYAAGPARCAFYGNSTTQQQMEDRYISLLQKLRDEPVGYADLDVASYPGVVRDVDISSTAFSMMYDALTNFPTLAVILSELENGVADAYVAYQTASSDSSIASRSISARNPVAHDPNYDSSEALQLITCLDANTNYPVDSYDDFLDARALYMQESFYGGNGTSLTNMPMCVGMSLSPPPSQRFPGFELSGISTAFPILFTNTLADPITPISSAEAMSALFGGSVVLAQNSTGHSVTSSKSQCSVQYMQEYLSEGWLPPRDTVCQPDVLPFMDEEEEGGGERRRLAVRRLRSW</sequence>
<comment type="similarity">
    <text evidence="1">Belongs to the peptidase S33 family.</text>
</comment>
<evidence type="ECO:0000259" key="5">
    <source>
        <dbReference type="Pfam" id="PF08386"/>
    </source>
</evidence>
<feature type="chain" id="PRO_5025389696" evidence="3">
    <location>
        <begin position="19"/>
        <end position="571"/>
    </location>
</feature>
<dbReference type="InterPro" id="IPR051601">
    <property type="entry name" value="Serine_prot/Carboxylest_S33"/>
</dbReference>
<evidence type="ECO:0000256" key="3">
    <source>
        <dbReference type="SAM" id="SignalP"/>
    </source>
</evidence>
<dbReference type="AlphaFoldDB" id="A0A6A6SZJ5"/>
<feature type="domain" description="AB hydrolase-1" evidence="4">
    <location>
        <begin position="96"/>
        <end position="282"/>
    </location>
</feature>
<organism evidence="6 7">
    <name type="scientific">Lophiostoma macrostomum CBS 122681</name>
    <dbReference type="NCBI Taxonomy" id="1314788"/>
    <lineage>
        <taxon>Eukaryota</taxon>
        <taxon>Fungi</taxon>
        <taxon>Dikarya</taxon>
        <taxon>Ascomycota</taxon>
        <taxon>Pezizomycotina</taxon>
        <taxon>Dothideomycetes</taxon>
        <taxon>Pleosporomycetidae</taxon>
        <taxon>Pleosporales</taxon>
        <taxon>Lophiostomataceae</taxon>
        <taxon>Lophiostoma</taxon>
    </lineage>
</organism>
<dbReference type="GO" id="GO:0016787">
    <property type="term" value="F:hydrolase activity"/>
    <property type="evidence" value="ECO:0007669"/>
    <property type="project" value="UniProtKB-KW"/>
</dbReference>
<evidence type="ECO:0000256" key="2">
    <source>
        <dbReference type="ARBA" id="ARBA00022801"/>
    </source>
</evidence>
<feature type="domain" description="Peptidase S33 tripeptidyl aminopeptidase-like C-terminal" evidence="5">
    <location>
        <begin position="442"/>
        <end position="542"/>
    </location>
</feature>
<evidence type="ECO:0000259" key="4">
    <source>
        <dbReference type="Pfam" id="PF00561"/>
    </source>
</evidence>
<keyword evidence="7" id="KW-1185">Reference proteome</keyword>